<evidence type="ECO:0000256" key="1">
    <source>
        <dbReference type="ARBA" id="ARBA00022658"/>
    </source>
</evidence>
<dbReference type="PANTHER" id="PTHR45982">
    <property type="entry name" value="REGULATOR OF CHROMOSOME CONDENSATION"/>
    <property type="match status" value="1"/>
</dbReference>
<dbReference type="Proteomes" id="UP001176429">
    <property type="component" value="Unassembled WGS sequence"/>
</dbReference>
<dbReference type="Pfam" id="PF13540">
    <property type="entry name" value="RCC1_2"/>
    <property type="match status" value="1"/>
</dbReference>
<dbReference type="Pfam" id="PF00415">
    <property type="entry name" value="RCC1"/>
    <property type="match status" value="4"/>
</dbReference>
<reference evidence="5" key="1">
    <citation type="submission" date="2023-07" db="EMBL/GenBank/DDBJ databases">
        <authorList>
            <person name="Kim M.K."/>
        </authorList>
    </citation>
    <scope>NUCLEOTIDE SEQUENCE</scope>
    <source>
        <strain evidence="5">ASUV-10-1</strain>
    </source>
</reference>
<dbReference type="SUPFAM" id="SSF50985">
    <property type="entry name" value="RCC1/BLIP-II"/>
    <property type="match status" value="3"/>
</dbReference>
<dbReference type="PRINTS" id="PR00633">
    <property type="entry name" value="RCCNDNSATION"/>
</dbReference>
<dbReference type="EMBL" id="JAUQSY010000027">
    <property type="protein sequence ID" value="MDO7877802.1"/>
    <property type="molecule type" value="Genomic_DNA"/>
</dbReference>
<sequence length="720" mass="78178">MPTPTTPPTPLSPIPQPLAAGHRHSLSIRPDGSLWAWGDNDYGQLGTGDTAPRSVPTRIGPDSNWLSVSTIMQHSLAIRQDGTLWGWGDNTYSQLGDGTMTSHPVPVQIGTFCDWHSVSTGNTHTLALRADGSLWAWGENEYEQLGAALGARSMVPVQIFAETQWRSVSTGPAHTVAVTADHCLWSWGDSHLLPLLHDDDVPSYAPVCLGQGHEWARVYNGGDHHLALTIQGTLWAWGDNTCGQLGLDLQKWRHYVPTRLDGAADWVSLSVGDGHSLGVRADGTLWGWGDNQLNVLGLPDEYNQCRAPVQIGTATDWAWVSTGDYHTLAQRRDGSLWAWGNNEHGEVGHPDLGTQVVPRPCQVGHATDWRSVSAGVTHSLGIRLDGSLWAWGQNFYGQRGGGTDAAQVEPLPIAPGTTWQQVSAGTAHSLGIQHDGSLWAWGCNEDGQLAAPKNAFHLVPTRLGTDTDWRSVHACAMHSLALRHDGTLWAWGHNLFGQLGIDAPTGPGPKRRHRQPVPVMPGSTWQAVSSSDNHVLALHTDGSLWAWGSNTYGQLGDGSLIDRAAPVPIGPDKDWLSVHTSYAGSLARRRDGSLWAWGWDPAKWTWLPLANRPVALWAAEVFPHWQQLSVGHNHVLALSEANQLYVWGHNDKGQLGDGDMYPRDTPTLLAGRHRWLAVSAGGTHSLAIRADGTLWNWGSNREDQLAQLSSTAEPLLIIAG</sequence>
<dbReference type="Pfam" id="PF25390">
    <property type="entry name" value="WD40_RLD"/>
    <property type="match status" value="1"/>
</dbReference>
<keyword evidence="6" id="KW-1185">Reference proteome</keyword>
<protein>
    <recommendedName>
        <fullName evidence="4">RCC1-like domain-containing protein</fullName>
    </recommendedName>
</protein>
<keyword evidence="1" id="KW-0344">Guanine-nucleotide releasing factor</keyword>
<evidence type="ECO:0000259" key="4">
    <source>
        <dbReference type="Pfam" id="PF25390"/>
    </source>
</evidence>
<comment type="caution">
    <text evidence="5">The sequence shown here is derived from an EMBL/GenBank/DDBJ whole genome shotgun (WGS) entry which is preliminary data.</text>
</comment>
<evidence type="ECO:0000313" key="6">
    <source>
        <dbReference type="Proteomes" id="UP001176429"/>
    </source>
</evidence>
<dbReference type="Gene3D" id="2.130.10.30">
    <property type="entry name" value="Regulator of chromosome condensation 1/beta-lactamase-inhibitor protein II"/>
    <property type="match status" value="4"/>
</dbReference>
<accession>A0ABT9BHQ4</accession>
<keyword evidence="2" id="KW-0677">Repeat</keyword>
<feature type="compositionally biased region" description="Pro residues" evidence="3">
    <location>
        <begin position="1"/>
        <end position="16"/>
    </location>
</feature>
<dbReference type="PANTHER" id="PTHR45982:SF1">
    <property type="entry name" value="REGULATOR OF CHROMOSOME CONDENSATION"/>
    <property type="match status" value="1"/>
</dbReference>
<name>A0ABT9BHQ4_9BACT</name>
<organism evidence="5 6">
    <name type="scientific">Hymenobacter aranciens</name>
    <dbReference type="NCBI Taxonomy" id="3063996"/>
    <lineage>
        <taxon>Bacteria</taxon>
        <taxon>Pseudomonadati</taxon>
        <taxon>Bacteroidota</taxon>
        <taxon>Cytophagia</taxon>
        <taxon>Cytophagales</taxon>
        <taxon>Hymenobacteraceae</taxon>
        <taxon>Hymenobacter</taxon>
    </lineage>
</organism>
<dbReference type="PROSITE" id="PS50012">
    <property type="entry name" value="RCC1_3"/>
    <property type="match status" value="11"/>
</dbReference>
<dbReference type="InterPro" id="IPR000408">
    <property type="entry name" value="Reg_chr_condens"/>
</dbReference>
<proteinExistence type="predicted"/>
<dbReference type="RefSeq" id="WP_305009260.1">
    <property type="nucleotide sequence ID" value="NZ_JAUQSY010000027.1"/>
</dbReference>
<dbReference type="InterPro" id="IPR009091">
    <property type="entry name" value="RCC1/BLIP-II"/>
</dbReference>
<dbReference type="InterPro" id="IPR051553">
    <property type="entry name" value="Ran_GTPase-activating"/>
</dbReference>
<gene>
    <name evidence="5" type="ORF">Q5H93_23905</name>
</gene>
<dbReference type="InterPro" id="IPR058923">
    <property type="entry name" value="RCC1-like_dom"/>
</dbReference>
<feature type="domain" description="RCC1-like" evidence="4">
    <location>
        <begin position="116"/>
        <end position="380"/>
    </location>
</feature>
<evidence type="ECO:0000256" key="3">
    <source>
        <dbReference type="SAM" id="MobiDB-lite"/>
    </source>
</evidence>
<evidence type="ECO:0000313" key="5">
    <source>
        <dbReference type="EMBL" id="MDO7877802.1"/>
    </source>
</evidence>
<feature type="region of interest" description="Disordered" evidence="3">
    <location>
        <begin position="1"/>
        <end position="25"/>
    </location>
</feature>
<evidence type="ECO:0000256" key="2">
    <source>
        <dbReference type="ARBA" id="ARBA00022737"/>
    </source>
</evidence>
<dbReference type="PROSITE" id="PS00626">
    <property type="entry name" value="RCC1_2"/>
    <property type="match status" value="1"/>
</dbReference>